<dbReference type="EMBL" id="JADJEV010000003">
    <property type="protein sequence ID" value="MBK6973452.1"/>
    <property type="molecule type" value="Genomic_DNA"/>
</dbReference>
<sequence>MVTFDEAKRQANIAKHGIDLAALSGFFDGDLLTREDARDAYGELRFQSVGWHAEDMLFVVWTPGDDEWPHIISARKAEKHEREAWSRFCK</sequence>
<proteinExistence type="predicted"/>
<dbReference type="Proteomes" id="UP000807785">
    <property type="component" value="Unassembled WGS sequence"/>
</dbReference>
<organism evidence="1 2">
    <name type="scientific">Candidatus Methylophosphatis roskildensis</name>
    <dbReference type="NCBI Taxonomy" id="2899263"/>
    <lineage>
        <taxon>Bacteria</taxon>
        <taxon>Pseudomonadati</taxon>
        <taxon>Pseudomonadota</taxon>
        <taxon>Betaproteobacteria</taxon>
        <taxon>Nitrosomonadales</taxon>
        <taxon>Sterolibacteriaceae</taxon>
        <taxon>Candidatus Methylophosphatis</taxon>
    </lineage>
</organism>
<evidence type="ECO:0000313" key="2">
    <source>
        <dbReference type="Proteomes" id="UP000807785"/>
    </source>
</evidence>
<comment type="caution">
    <text evidence="1">The sequence shown here is derived from an EMBL/GenBank/DDBJ whole genome shotgun (WGS) entry which is preliminary data.</text>
</comment>
<reference evidence="1" key="1">
    <citation type="submission" date="2020-10" db="EMBL/GenBank/DDBJ databases">
        <title>Connecting structure to function with the recovery of over 1000 high-quality activated sludge metagenome-assembled genomes encoding full-length rRNA genes using long-read sequencing.</title>
        <authorList>
            <person name="Singleton C.M."/>
            <person name="Petriglieri F."/>
            <person name="Kristensen J.M."/>
            <person name="Kirkegaard R.H."/>
            <person name="Michaelsen T.Y."/>
            <person name="Andersen M.H."/>
            <person name="Karst S.M."/>
            <person name="Dueholm M.S."/>
            <person name="Nielsen P.H."/>
            <person name="Albertsen M."/>
        </authorList>
    </citation>
    <scope>NUCLEOTIDE SEQUENCE</scope>
    <source>
        <strain evidence="1">Bjer_18-Q3-R1-45_BAT3C.347</strain>
    </source>
</reference>
<dbReference type="Gene3D" id="3.10.450.530">
    <property type="entry name" value="Ribonuclease toxin, BrnT, of type II toxin-antitoxin system"/>
    <property type="match status" value="1"/>
</dbReference>
<dbReference type="Pfam" id="PF04365">
    <property type="entry name" value="BrnT_toxin"/>
    <property type="match status" value="1"/>
</dbReference>
<name>A0A9D7E462_9PROT</name>
<dbReference type="AlphaFoldDB" id="A0A9D7E462"/>
<dbReference type="InterPro" id="IPR038573">
    <property type="entry name" value="BrnT_sf"/>
</dbReference>
<gene>
    <name evidence="1" type="ORF">IPH26_11070</name>
</gene>
<protein>
    <submittedName>
        <fullName evidence="1">BrnT family toxin</fullName>
    </submittedName>
</protein>
<accession>A0A9D7E462</accession>
<dbReference type="InterPro" id="IPR007460">
    <property type="entry name" value="BrnT_toxin"/>
</dbReference>
<evidence type="ECO:0000313" key="1">
    <source>
        <dbReference type="EMBL" id="MBK6973452.1"/>
    </source>
</evidence>